<feature type="domain" description="Bacterial virulence factor lipase N-terminal" evidence="1">
    <location>
        <begin position="49"/>
        <end position="271"/>
    </location>
</feature>
<gene>
    <name evidence="2" type="ORF">MNBD_GAMMA09-1530</name>
</gene>
<dbReference type="EMBL" id="UOFI01000005">
    <property type="protein sequence ID" value="VAW60791.1"/>
    <property type="molecule type" value="Genomic_DNA"/>
</dbReference>
<accession>A0A3B0WZ36</accession>
<reference evidence="2" key="1">
    <citation type="submission" date="2018-06" db="EMBL/GenBank/DDBJ databases">
        <authorList>
            <person name="Zhirakovskaya E."/>
        </authorList>
    </citation>
    <scope>NUCLEOTIDE SEQUENCE</scope>
</reference>
<evidence type="ECO:0000259" key="1">
    <source>
        <dbReference type="Pfam" id="PF12262"/>
    </source>
</evidence>
<dbReference type="SUPFAM" id="SSF53474">
    <property type="entry name" value="alpha/beta-Hydrolases"/>
    <property type="match status" value="1"/>
</dbReference>
<dbReference type="Gene3D" id="3.40.50.1820">
    <property type="entry name" value="alpha/beta hydrolase"/>
    <property type="match status" value="1"/>
</dbReference>
<dbReference type="Pfam" id="PF12262">
    <property type="entry name" value="Lipase_bact_N"/>
    <property type="match status" value="1"/>
</dbReference>
<organism evidence="2">
    <name type="scientific">hydrothermal vent metagenome</name>
    <dbReference type="NCBI Taxonomy" id="652676"/>
    <lineage>
        <taxon>unclassified sequences</taxon>
        <taxon>metagenomes</taxon>
        <taxon>ecological metagenomes</taxon>
    </lineage>
</organism>
<dbReference type="PROSITE" id="PS51257">
    <property type="entry name" value="PROKAR_LIPOPROTEIN"/>
    <property type="match status" value="1"/>
</dbReference>
<protein>
    <recommendedName>
        <fullName evidence="1">Bacterial virulence factor lipase N-terminal domain-containing protein</fullName>
    </recommendedName>
</protein>
<proteinExistence type="predicted"/>
<evidence type="ECO:0000313" key="2">
    <source>
        <dbReference type="EMBL" id="VAW60791.1"/>
    </source>
</evidence>
<dbReference type="InterPro" id="IPR029058">
    <property type="entry name" value="AB_hydrolase_fold"/>
</dbReference>
<sequence>MQLTKIILAAAVGITLAACSDKDTALQDSLGPDSTVDTISNLDFGNNVIPFPNNILFQGTADGTLNIPVLDAADLTDPKVAMNAQDGFSTVAPISTGFTGAIDDASFPTAVRMYEVTTDAATGVVLTVDRALAYGTEFAAALSSVDTTNSTMAILPLQPLAPKQAYMLVITNDLKSASGRPVGISGSYSLTHGTNPLHTGGVSNTPLLTDAQAQQLEPLRQATVAAETALNAFDSTASSNIIISWNFKTQSIGDVLNAVKTLVGTPATSASASTVDLDGPGPLPPGMAGANSLMFEGTIDVPYYLNEPSNVNDDTVLDSAWKALNPAFLGDTEKNLTQFNPLPAATNAALTIPMLLTLPVSGTAPFPVVIFQHGITSDRTALLGIADKLAAAGFAAIAIDMPMHGVAPGTAFYSSNNERTFDLDLVTQDANGNIIAPVKDGVTDSSGRHYINLTNLLNTRDNLRQSVADLFALRAAIATINVNGGDTDLDATNVYFLGHSLGAMVGTVFTALEAATDVKDAVLAFSGTSVAKILDGSSTFGPSITAGLSQSGVTKGTSDYEAFLGAAQTVVDSADPVNYTTAAATGRGVLLFEIVGGNSSPSDLVVPNRVPDANDSTGTVPAPLAGTDPQIALMGLVQVDSTQSGTNLHLVTKYTSGDHRSILDSSADLAVTTEMQSQTVSFFVNDGDGLTVGDASVLQAPPAP</sequence>
<dbReference type="AlphaFoldDB" id="A0A3B0WZ36"/>
<name>A0A3B0WZ36_9ZZZZ</name>
<dbReference type="InterPro" id="IPR025920">
    <property type="entry name" value="Lipase_bact_N"/>
</dbReference>